<organism evidence="7 8">
    <name type="scientific">Methylophaga marina</name>
    <dbReference type="NCBI Taxonomy" id="45495"/>
    <lineage>
        <taxon>Bacteria</taxon>
        <taxon>Pseudomonadati</taxon>
        <taxon>Pseudomonadota</taxon>
        <taxon>Gammaproteobacteria</taxon>
        <taxon>Thiotrichales</taxon>
        <taxon>Piscirickettsiaceae</taxon>
        <taxon>Methylophaga</taxon>
    </lineage>
</organism>
<dbReference type="InterPro" id="IPR005653">
    <property type="entry name" value="OstA-like_N"/>
</dbReference>
<comment type="subunit">
    <text evidence="4">Component of the lipopolysaccharide transport and assembly complex. Interacts with LptE and LptA.</text>
</comment>
<reference evidence="8" key="1">
    <citation type="journal article" date="2019" name="Int. J. Syst. Evol. Microbiol.">
        <title>The Global Catalogue of Microorganisms (GCM) 10K type strain sequencing project: providing services to taxonomists for standard genome sequencing and annotation.</title>
        <authorList>
            <consortium name="The Broad Institute Genomics Platform"/>
            <consortium name="The Broad Institute Genome Sequencing Center for Infectious Disease"/>
            <person name="Wu L."/>
            <person name="Ma J."/>
        </authorList>
    </citation>
    <scope>NUCLEOTIDE SEQUENCE [LARGE SCALE GENOMIC DNA]</scope>
    <source>
        <strain evidence="8">JCM 6886</strain>
    </source>
</reference>
<evidence type="ECO:0000256" key="1">
    <source>
        <dbReference type="ARBA" id="ARBA00022729"/>
    </source>
</evidence>
<evidence type="ECO:0000259" key="5">
    <source>
        <dbReference type="Pfam" id="PF03968"/>
    </source>
</evidence>
<evidence type="ECO:0000313" key="8">
    <source>
        <dbReference type="Proteomes" id="UP001501476"/>
    </source>
</evidence>
<feature type="domain" description="LptD C-terminal" evidence="6">
    <location>
        <begin position="301"/>
        <end position="671"/>
    </location>
</feature>
<dbReference type="EMBL" id="BAAADG010000003">
    <property type="protein sequence ID" value="GAA0219705.1"/>
    <property type="molecule type" value="Genomic_DNA"/>
</dbReference>
<name>A0ABP3D059_9GAMM</name>
<keyword evidence="1 4" id="KW-0732">Signal</keyword>
<keyword evidence="3 4" id="KW-0998">Cell outer membrane</keyword>
<dbReference type="InterPro" id="IPR007543">
    <property type="entry name" value="LptD_C"/>
</dbReference>
<dbReference type="Gene3D" id="2.60.450.10">
    <property type="entry name" value="Lipopolysaccharide (LPS) transport protein A like domain"/>
    <property type="match status" value="1"/>
</dbReference>
<keyword evidence="8" id="KW-1185">Reference proteome</keyword>
<dbReference type="InterPro" id="IPR050218">
    <property type="entry name" value="LptD"/>
</dbReference>
<evidence type="ECO:0000256" key="3">
    <source>
        <dbReference type="ARBA" id="ARBA00023237"/>
    </source>
</evidence>
<proteinExistence type="inferred from homology"/>
<evidence type="ECO:0000259" key="6">
    <source>
        <dbReference type="Pfam" id="PF04453"/>
    </source>
</evidence>
<comment type="caution">
    <text evidence="7">The sequence shown here is derived from an EMBL/GenBank/DDBJ whole genome shotgun (WGS) entry which is preliminary data.</text>
</comment>
<dbReference type="InterPro" id="IPR020889">
    <property type="entry name" value="LipoPS_assembly_LptD"/>
</dbReference>
<gene>
    <name evidence="4 7" type="primary">lptD</name>
    <name evidence="7" type="ORF">GCM10008964_09150</name>
</gene>
<feature type="domain" description="Organic solvent tolerance-like N-terminal" evidence="5">
    <location>
        <begin position="54"/>
        <end position="184"/>
    </location>
</feature>
<protein>
    <recommendedName>
        <fullName evidence="4">LPS-assembly protein LptD</fullName>
    </recommendedName>
</protein>
<keyword evidence="2 4" id="KW-0472">Membrane</keyword>
<comment type="similarity">
    <text evidence="4">Belongs to the LptD family.</text>
</comment>
<comment type="subcellular location">
    <subcellularLocation>
        <location evidence="4">Cell outer membrane</location>
    </subcellularLocation>
</comment>
<comment type="function">
    <text evidence="4">Together with LptE, is involved in the assembly of lipopolysaccharide (LPS) at the surface of the outer membrane.</text>
</comment>
<dbReference type="PANTHER" id="PTHR30189:SF1">
    <property type="entry name" value="LPS-ASSEMBLY PROTEIN LPTD"/>
    <property type="match status" value="1"/>
</dbReference>
<dbReference type="Pfam" id="PF03968">
    <property type="entry name" value="LptD_N"/>
    <property type="match status" value="1"/>
</dbReference>
<comment type="caution">
    <text evidence="4">Lacks conserved residue(s) required for the propagation of feature annotation.</text>
</comment>
<sequence length="752" mass="85547" precursor="true">MRKKKLLSTLLLSLSAGVASAQQEQGLTCHFGYEDQFLPIPTETASENESPVDVKANRVQLLQNGTSVFSGNVDILRDNQLLSAERATYNRNSGDVRASGNVSVRDSEMVIESEQAEWSVANDQGQMLNAQYHIRQMHARGEAAHILRKGQKTTDLDDATYTTCPEDSDAWQLKADTVHLDHETAVGEAKNVVVRMGGWPVFYTPYINFPLNDQRKSGFLIPSVGSSDKTGFDVLTPYYWNIAPNMDATLTPRYMSDRGLMLGGQFRYLFESGEGEVEATYLNSDDLQTNGEDINPHYQEDRKLFSWQHRSYFDNRWRAIVDYNYVSDDEYFEDFGSGLSLSSRTYLNRNVETGYSGDIWSFTARAQGYQTLGDDVEEQYKRLPQLVLKGYLPDQALGLTYELDSEYVEFDHNEKVDGQRINIEPAISMPMGTAAFFATPRLALNHTQYSLKNDDSNTYDDSATRTLPIASFDTGLFFDREMTAWGDNYIQTLEPRAFYLYVPERDQTDIPDFDTSLTTFNSLRLFSHNRFIGRDRIGDANQLTLAVTSRIIDEESGKENLRLTVGQIRYFTDQRVMLDGTIAERDSTSDMVAEAVAYIGDEWSFNSEFQWDPSGLKSNMSSVGLRYKNDSGGIFNISHRYRRDDPTPNNGIEESLEQIDISTQIPLSERWKFFGRWYHAIDQGETLEKIAGLQYDSCCWATRLVMRDYVNDVSDQERNTAIYLQIELKGLGSFGQKSDSLLERSIRGFEAE</sequence>
<feature type="signal peptide" evidence="4">
    <location>
        <begin position="1"/>
        <end position="21"/>
    </location>
</feature>
<accession>A0ABP3D059</accession>
<dbReference type="PANTHER" id="PTHR30189">
    <property type="entry name" value="LPS-ASSEMBLY PROTEIN"/>
    <property type="match status" value="1"/>
</dbReference>
<evidence type="ECO:0000256" key="4">
    <source>
        <dbReference type="HAMAP-Rule" id="MF_01411"/>
    </source>
</evidence>
<dbReference type="Pfam" id="PF04453">
    <property type="entry name" value="LptD"/>
    <property type="match status" value="1"/>
</dbReference>
<feature type="chain" id="PRO_5044908638" description="LPS-assembly protein LptD" evidence="4">
    <location>
        <begin position="22"/>
        <end position="752"/>
    </location>
</feature>
<dbReference type="HAMAP" id="MF_01411">
    <property type="entry name" value="LPS_assembly_LptD"/>
    <property type="match status" value="1"/>
</dbReference>
<evidence type="ECO:0000313" key="7">
    <source>
        <dbReference type="EMBL" id="GAA0219705.1"/>
    </source>
</evidence>
<dbReference type="RefSeq" id="WP_286304989.1">
    <property type="nucleotide sequence ID" value="NZ_AP027741.1"/>
</dbReference>
<evidence type="ECO:0000256" key="2">
    <source>
        <dbReference type="ARBA" id="ARBA00023136"/>
    </source>
</evidence>
<dbReference type="Proteomes" id="UP001501476">
    <property type="component" value="Unassembled WGS sequence"/>
</dbReference>